<dbReference type="PANTHER" id="PTHR37187">
    <property type="entry name" value="EXPRESSED PROTEIN"/>
    <property type="match status" value="1"/>
</dbReference>
<feature type="compositionally biased region" description="Acidic residues" evidence="1">
    <location>
        <begin position="283"/>
        <end position="292"/>
    </location>
</feature>
<feature type="compositionally biased region" description="Basic and acidic residues" evidence="1">
    <location>
        <begin position="233"/>
        <end position="253"/>
    </location>
</feature>
<protein>
    <submittedName>
        <fullName evidence="2">Uncharacterized protein</fullName>
    </submittedName>
</protein>
<evidence type="ECO:0000313" key="2">
    <source>
        <dbReference type="EMBL" id="KAI5441021.1"/>
    </source>
</evidence>
<reference evidence="2 3" key="1">
    <citation type="journal article" date="2022" name="Nat. Genet.">
        <title>Improved pea reference genome and pan-genome highlight genomic features and evolutionary characteristics.</title>
        <authorList>
            <person name="Yang T."/>
            <person name="Liu R."/>
            <person name="Luo Y."/>
            <person name="Hu S."/>
            <person name="Wang D."/>
            <person name="Wang C."/>
            <person name="Pandey M.K."/>
            <person name="Ge S."/>
            <person name="Xu Q."/>
            <person name="Li N."/>
            <person name="Li G."/>
            <person name="Huang Y."/>
            <person name="Saxena R.K."/>
            <person name="Ji Y."/>
            <person name="Li M."/>
            <person name="Yan X."/>
            <person name="He Y."/>
            <person name="Liu Y."/>
            <person name="Wang X."/>
            <person name="Xiang C."/>
            <person name="Varshney R.K."/>
            <person name="Ding H."/>
            <person name="Gao S."/>
            <person name="Zong X."/>
        </authorList>
    </citation>
    <scope>NUCLEOTIDE SEQUENCE [LARGE SCALE GENOMIC DNA]</scope>
    <source>
        <strain evidence="2 3">cv. Zhongwan 6</strain>
    </source>
</reference>
<feature type="compositionally biased region" description="Basic and acidic residues" evidence="1">
    <location>
        <begin position="272"/>
        <end position="281"/>
    </location>
</feature>
<name>A0A9D5BE63_PEA</name>
<evidence type="ECO:0000256" key="1">
    <source>
        <dbReference type="SAM" id="MobiDB-lite"/>
    </source>
</evidence>
<feature type="compositionally biased region" description="Polar residues" evidence="1">
    <location>
        <begin position="349"/>
        <end position="358"/>
    </location>
</feature>
<feature type="region of interest" description="Disordered" evidence="1">
    <location>
        <begin position="329"/>
        <end position="433"/>
    </location>
</feature>
<feature type="region of interest" description="Disordered" evidence="1">
    <location>
        <begin position="1"/>
        <end position="115"/>
    </location>
</feature>
<dbReference type="Gramene" id="Psat01G0046800-T1">
    <property type="protein sequence ID" value="KAI5441021.1"/>
    <property type="gene ID" value="KIW84_010468"/>
</dbReference>
<dbReference type="PANTHER" id="PTHR37187:SF19">
    <property type="entry name" value="(RAPE) HYPOTHETICAL PROTEIN"/>
    <property type="match status" value="1"/>
</dbReference>
<dbReference type="Gramene" id="Psat1g020440.1">
    <property type="protein sequence ID" value="Psat1g020440.1.cds"/>
    <property type="gene ID" value="Psat1g020440"/>
</dbReference>
<feature type="compositionally biased region" description="Polar residues" evidence="1">
    <location>
        <begin position="421"/>
        <end position="430"/>
    </location>
</feature>
<dbReference type="OrthoDB" id="1930727at2759"/>
<feature type="compositionally biased region" description="Basic and acidic residues" evidence="1">
    <location>
        <begin position="30"/>
        <end position="57"/>
    </location>
</feature>
<feature type="region of interest" description="Disordered" evidence="1">
    <location>
        <begin position="147"/>
        <end position="167"/>
    </location>
</feature>
<feature type="region of interest" description="Disordered" evidence="1">
    <location>
        <begin position="233"/>
        <end position="305"/>
    </location>
</feature>
<feature type="compositionally biased region" description="Basic and acidic residues" evidence="1">
    <location>
        <begin position="76"/>
        <end position="115"/>
    </location>
</feature>
<sequence length="458" mass="49239">MPSGAKKRKAAKKKKEIESSTSTNNPQGENELKSIDEKGSDGGEGDSPRNQDEDHNQFNEGSDEVEEIEPSAVGVKSEEEVRKDSKVEEGEGGKEGVDVIEWDMKSDESSENKDVSVVRVEAAEELNNGSGNSGGTSNDVVETGTAKHLKDESYNNNDSVKETAVSDEEAVNSIKGSVNSAAESSAGSVNVVNSVSEIQSGDTGNNLLEKPLGSQGVETDLAVKTNGDKVHVLPDENVKASSLEEHETREFDGKVSSSPVSQGVETDIVVNRNEDKVHVLPDENVETSSLEEPETREFDGKVSSSLVSQGVETDIVVKTNEDKVHVLTDENVKTSSLEEPETREFDGKVSSSPVSQGAETDLTVKRNEDKVHNLPDENVKTSILEESETREFDGKVSSSPVSQGPITESSNGVERFKDSNTAECSENQPPVASAPHIVQKTSWLSCCGLFEVLSRSNR</sequence>
<evidence type="ECO:0000313" key="3">
    <source>
        <dbReference type="Proteomes" id="UP001058974"/>
    </source>
</evidence>
<gene>
    <name evidence="2" type="ORF">KIW84_010468</name>
</gene>
<keyword evidence="3" id="KW-1185">Reference proteome</keyword>
<dbReference type="Proteomes" id="UP001058974">
    <property type="component" value="Chromosome 1"/>
</dbReference>
<dbReference type="AlphaFoldDB" id="A0A9D5BE63"/>
<comment type="caution">
    <text evidence="2">The sequence shown here is derived from an EMBL/GenBank/DDBJ whole genome shotgun (WGS) entry which is preliminary data.</text>
</comment>
<dbReference type="Gramene" id="Psat1g020440.2">
    <property type="protein sequence ID" value="Psat1g020440.2.cds"/>
    <property type="gene ID" value="Psat1g020440"/>
</dbReference>
<proteinExistence type="predicted"/>
<organism evidence="2 3">
    <name type="scientific">Pisum sativum</name>
    <name type="common">Garden pea</name>
    <name type="synonym">Lathyrus oleraceus</name>
    <dbReference type="NCBI Taxonomy" id="3888"/>
    <lineage>
        <taxon>Eukaryota</taxon>
        <taxon>Viridiplantae</taxon>
        <taxon>Streptophyta</taxon>
        <taxon>Embryophyta</taxon>
        <taxon>Tracheophyta</taxon>
        <taxon>Spermatophyta</taxon>
        <taxon>Magnoliopsida</taxon>
        <taxon>eudicotyledons</taxon>
        <taxon>Gunneridae</taxon>
        <taxon>Pentapetalae</taxon>
        <taxon>rosids</taxon>
        <taxon>fabids</taxon>
        <taxon>Fabales</taxon>
        <taxon>Fabaceae</taxon>
        <taxon>Papilionoideae</taxon>
        <taxon>50 kb inversion clade</taxon>
        <taxon>NPAAA clade</taxon>
        <taxon>Hologalegina</taxon>
        <taxon>IRL clade</taxon>
        <taxon>Fabeae</taxon>
        <taxon>Lathyrus</taxon>
    </lineage>
</organism>
<feature type="compositionally biased region" description="Basic and acidic residues" evidence="1">
    <location>
        <begin position="362"/>
        <end position="379"/>
    </location>
</feature>
<accession>A0A9D5BE63</accession>
<dbReference type="EMBL" id="JAMSHJ010000001">
    <property type="protein sequence ID" value="KAI5441021.1"/>
    <property type="molecule type" value="Genomic_DNA"/>
</dbReference>
<feature type="compositionally biased region" description="Polar residues" evidence="1">
    <location>
        <begin position="396"/>
        <end position="412"/>
    </location>
</feature>
<feature type="compositionally biased region" description="Polar residues" evidence="1">
    <location>
        <begin position="255"/>
        <end position="264"/>
    </location>
</feature>
<feature type="compositionally biased region" description="Basic residues" evidence="1">
    <location>
        <begin position="1"/>
        <end position="14"/>
    </location>
</feature>
<feature type="compositionally biased region" description="Polar residues" evidence="1">
    <location>
        <begin position="19"/>
        <end position="28"/>
    </location>
</feature>